<reference evidence="2" key="1">
    <citation type="submission" date="2019-03" db="EMBL/GenBank/DDBJ databases">
        <title>Improved annotation for the trematode Fasciola hepatica.</title>
        <authorList>
            <person name="Choi Y.-J."/>
            <person name="Martin J."/>
            <person name="Mitreva M."/>
        </authorList>
    </citation>
    <scope>NUCLEOTIDE SEQUENCE [LARGE SCALE GENOMIC DNA]</scope>
</reference>
<keyword evidence="3" id="KW-1185">Reference proteome</keyword>
<dbReference type="Proteomes" id="UP000230066">
    <property type="component" value="Unassembled WGS sequence"/>
</dbReference>
<comment type="caution">
    <text evidence="2">The sequence shown here is derived from an EMBL/GenBank/DDBJ whole genome shotgun (WGS) entry which is preliminary data.</text>
</comment>
<sequence length="174" mass="19003">MEESNIDAPDDFVVVADKDSAEKETLKRLQTLVELITQALVESASKGSSALSLVTSTEEVRSKYVRNLCSKLVDASAEISKLQEEVESLKTSLERKESEAAEDLKALISATQNIQSVIEKLELSSRGDSLNPPNTPETFQDAVAEPTSMRSLCADLVSICDRLSHLSIQFRSGK</sequence>
<protein>
    <submittedName>
        <fullName evidence="2">Uncharacterized protein</fullName>
    </submittedName>
</protein>
<dbReference type="AlphaFoldDB" id="A0A4E0RGS3"/>
<evidence type="ECO:0000313" key="2">
    <source>
        <dbReference type="EMBL" id="THD20337.1"/>
    </source>
</evidence>
<feature type="coiled-coil region" evidence="1">
    <location>
        <begin position="65"/>
        <end position="99"/>
    </location>
</feature>
<gene>
    <name evidence="2" type="ORF">D915_008918</name>
</gene>
<evidence type="ECO:0000256" key="1">
    <source>
        <dbReference type="SAM" id="Coils"/>
    </source>
</evidence>
<proteinExistence type="predicted"/>
<organism evidence="2 3">
    <name type="scientific">Fasciola hepatica</name>
    <name type="common">Liver fluke</name>
    <dbReference type="NCBI Taxonomy" id="6192"/>
    <lineage>
        <taxon>Eukaryota</taxon>
        <taxon>Metazoa</taxon>
        <taxon>Spiralia</taxon>
        <taxon>Lophotrochozoa</taxon>
        <taxon>Platyhelminthes</taxon>
        <taxon>Trematoda</taxon>
        <taxon>Digenea</taxon>
        <taxon>Plagiorchiida</taxon>
        <taxon>Echinostomata</taxon>
        <taxon>Echinostomatoidea</taxon>
        <taxon>Fasciolidae</taxon>
        <taxon>Fasciola</taxon>
    </lineage>
</organism>
<accession>A0A4E0RGS3</accession>
<name>A0A4E0RGS3_FASHE</name>
<dbReference type="EMBL" id="JXXN02004776">
    <property type="protein sequence ID" value="THD20337.1"/>
    <property type="molecule type" value="Genomic_DNA"/>
</dbReference>
<evidence type="ECO:0000313" key="3">
    <source>
        <dbReference type="Proteomes" id="UP000230066"/>
    </source>
</evidence>
<keyword evidence="1" id="KW-0175">Coiled coil</keyword>